<dbReference type="EMBL" id="SDPQ02000003">
    <property type="protein sequence ID" value="KAA1396058.1"/>
    <property type="molecule type" value="Genomic_DNA"/>
</dbReference>
<evidence type="ECO:0000256" key="9">
    <source>
        <dbReference type="ARBA" id="ARBA00037335"/>
    </source>
</evidence>
<dbReference type="GO" id="GO:0005524">
    <property type="term" value="F:ATP binding"/>
    <property type="evidence" value="ECO:0007669"/>
    <property type="project" value="UniProtKB-KW"/>
</dbReference>
<dbReference type="Proteomes" id="UP000380867">
    <property type="component" value="Unassembled WGS sequence"/>
</dbReference>
<evidence type="ECO:0000256" key="6">
    <source>
        <dbReference type="ARBA" id="ARBA00023277"/>
    </source>
</evidence>
<evidence type="ECO:0000256" key="4">
    <source>
        <dbReference type="ARBA" id="ARBA00022777"/>
    </source>
</evidence>
<keyword evidence="16" id="KW-1185">Reference proteome</keyword>
<comment type="catalytic activity">
    <reaction evidence="7">
        <text>3-dehydro-L-erythronate + ATP = 3-dehydro-4-O-phospho-L-erythronate + ADP + H(+)</text>
        <dbReference type="Rhea" id="RHEA:52552"/>
        <dbReference type="ChEBI" id="CHEBI:15378"/>
        <dbReference type="ChEBI" id="CHEBI:30616"/>
        <dbReference type="ChEBI" id="CHEBI:136592"/>
        <dbReference type="ChEBI" id="CHEBI:136670"/>
        <dbReference type="ChEBI" id="CHEBI:456216"/>
        <dbReference type="EC" id="2.7.1.217"/>
    </reaction>
</comment>
<evidence type="ECO:0000256" key="11">
    <source>
        <dbReference type="ARBA" id="ARBA00039461"/>
    </source>
</evidence>
<accession>A0A5M4FCC5</accession>
<evidence type="ECO:0000313" key="15">
    <source>
        <dbReference type="EMBL" id="KAA1396058.1"/>
    </source>
</evidence>
<reference evidence="15" key="1">
    <citation type="submission" date="2019-09" db="EMBL/GenBank/DDBJ databases">
        <authorList>
            <person name="Li J."/>
        </authorList>
    </citation>
    <scope>NUCLEOTIDE SEQUENCE [LARGE SCALE GENOMIC DNA]</scope>
    <source>
        <strain evidence="15">JCM 14732</strain>
    </source>
</reference>
<evidence type="ECO:0000259" key="13">
    <source>
        <dbReference type="Pfam" id="PF07005"/>
    </source>
</evidence>
<proteinExistence type="inferred from homology"/>
<evidence type="ECO:0000256" key="7">
    <source>
        <dbReference type="ARBA" id="ARBA00035898"/>
    </source>
</evidence>
<dbReference type="InterPro" id="IPR031475">
    <property type="entry name" value="NBD_C"/>
</dbReference>
<comment type="catalytic activity">
    <reaction evidence="8">
        <text>3-dehydro-D-erythronate + ATP = 3-dehydro-4-O-phospho-D-erythronate + ADP + H(+)</text>
        <dbReference type="Rhea" id="RHEA:52556"/>
        <dbReference type="ChEBI" id="CHEBI:15378"/>
        <dbReference type="ChEBI" id="CHEBI:30616"/>
        <dbReference type="ChEBI" id="CHEBI:57958"/>
        <dbReference type="ChEBI" id="CHEBI:136593"/>
        <dbReference type="ChEBI" id="CHEBI:456216"/>
        <dbReference type="EC" id="2.7.1.217"/>
    </reaction>
</comment>
<feature type="domain" description="Four-carbon acid sugar kinase nucleotide binding" evidence="14">
    <location>
        <begin position="261"/>
        <end position="416"/>
    </location>
</feature>
<dbReference type="Pfam" id="PF17042">
    <property type="entry name" value="NBD_C"/>
    <property type="match status" value="1"/>
</dbReference>
<dbReference type="SUPFAM" id="SSF142764">
    <property type="entry name" value="YgbK-like"/>
    <property type="match status" value="1"/>
</dbReference>
<dbReference type="OrthoDB" id="191465at2"/>
<comment type="caution">
    <text evidence="15">The sequence shown here is derived from an EMBL/GenBank/DDBJ whole genome shotgun (WGS) entry which is preliminary data.</text>
</comment>
<keyword evidence="6" id="KW-0119">Carbohydrate metabolism</keyword>
<evidence type="ECO:0000256" key="3">
    <source>
        <dbReference type="ARBA" id="ARBA00022741"/>
    </source>
</evidence>
<dbReference type="RefSeq" id="WP_149690701.1">
    <property type="nucleotide sequence ID" value="NZ_SDPQ02000003.1"/>
</dbReference>
<evidence type="ECO:0000256" key="12">
    <source>
        <dbReference type="ARBA" id="ARBA00041377"/>
    </source>
</evidence>
<dbReference type="NCBIfam" id="NF043035">
    <property type="entry name" value="OxoTetrKin"/>
    <property type="match status" value="1"/>
</dbReference>
<dbReference type="GO" id="GO:0016301">
    <property type="term" value="F:kinase activity"/>
    <property type="evidence" value="ECO:0007669"/>
    <property type="project" value="UniProtKB-KW"/>
</dbReference>
<evidence type="ECO:0000256" key="1">
    <source>
        <dbReference type="ARBA" id="ARBA00005715"/>
    </source>
</evidence>
<sequence>MPSSDRSSQHPWLGIVADDITGATDVAAYVTRTGSATIQFFGVPEGLTSVDADCVVVALKTRSVPADEAVKQSLEAARWLERLGVEHVYFKYCSTFDSTPAGNIGPVADALAAERGASRVVIAPSAPENGRTVYQSRLFVHDQLLEESPLKDHPLNPMHKSDLRVLMAEQSATPVEAVPLAVVAQGADAVRRTVGAFEGPLVHVVADAVSDADLDVWAGVALEQPLSTGSAGLAAAMARAHSGSSRSDLSVPLPSGPVGFLSGSASAATRGQVHHFLERHAGLYVDAKALATGEQRIGDIERYLDEALAKADPPLVYSTTSLHELTAIQRDLGPATAAHLVETAMAETARAMVARGIRRVVVAGGETSGAVVQALGPAGIWIGPEVAPGVPWTVTTDDDPIALLLKSGNFGTEEFFTIAEAWA</sequence>
<feature type="domain" description="Four-carbon acid sugar kinase N-terminal" evidence="13">
    <location>
        <begin position="13"/>
        <end position="236"/>
    </location>
</feature>
<dbReference type="Gene3D" id="3.40.50.10840">
    <property type="entry name" value="Putative sugar-binding, N-terminal domain"/>
    <property type="match status" value="1"/>
</dbReference>
<evidence type="ECO:0000256" key="5">
    <source>
        <dbReference type="ARBA" id="ARBA00022840"/>
    </source>
</evidence>
<keyword evidence="4 15" id="KW-0418">Kinase</keyword>
<evidence type="ECO:0000256" key="10">
    <source>
        <dbReference type="ARBA" id="ARBA00039095"/>
    </source>
</evidence>
<evidence type="ECO:0000256" key="2">
    <source>
        <dbReference type="ARBA" id="ARBA00022679"/>
    </source>
</evidence>
<dbReference type="InterPro" id="IPR010737">
    <property type="entry name" value="4-carb_acid_sugar_kinase_N"/>
</dbReference>
<evidence type="ECO:0000259" key="14">
    <source>
        <dbReference type="Pfam" id="PF17042"/>
    </source>
</evidence>
<dbReference type="InterPro" id="IPR050007">
    <property type="entry name" value="OtnK"/>
</dbReference>
<dbReference type="Gene3D" id="3.40.980.20">
    <property type="entry name" value="Four-carbon acid sugar kinase, nucleotide binding domain"/>
    <property type="match status" value="1"/>
</dbReference>
<gene>
    <name evidence="15" type="ORF">ESP70_018210</name>
</gene>
<keyword evidence="5" id="KW-0067">ATP-binding</keyword>
<dbReference type="InterPro" id="IPR037051">
    <property type="entry name" value="4-carb_acid_sugar_kinase_N_sf"/>
</dbReference>
<name>A0A5M4FCC5_9ACTN</name>
<evidence type="ECO:0000256" key="8">
    <source>
        <dbReference type="ARBA" id="ARBA00036346"/>
    </source>
</evidence>
<protein>
    <recommendedName>
        <fullName evidence="11">3-oxo-tetronate kinase</fullName>
        <ecNumber evidence="10">2.7.1.217</ecNumber>
    </recommendedName>
    <alternativeName>
        <fullName evidence="12">3-dehydrotetronate 4-kinase</fullName>
    </alternativeName>
</protein>
<dbReference type="Pfam" id="PF07005">
    <property type="entry name" value="SBD_N"/>
    <property type="match status" value="1"/>
</dbReference>
<comment type="function">
    <text evidence="9">Catalyzes the ATP-dependent phosphorylation of 3-oxo-tetronate to 3-oxo-tetronate 4-phosphate.</text>
</comment>
<keyword evidence="2" id="KW-0808">Transferase</keyword>
<dbReference type="InterPro" id="IPR042213">
    <property type="entry name" value="NBD_C_sf"/>
</dbReference>
<dbReference type="EC" id="2.7.1.217" evidence="10"/>
<organism evidence="15 16">
    <name type="scientific">Aeromicrobium ginsengisoli</name>
    <dbReference type="NCBI Taxonomy" id="363867"/>
    <lineage>
        <taxon>Bacteria</taxon>
        <taxon>Bacillati</taxon>
        <taxon>Actinomycetota</taxon>
        <taxon>Actinomycetes</taxon>
        <taxon>Propionibacteriales</taxon>
        <taxon>Nocardioidaceae</taxon>
        <taxon>Aeromicrobium</taxon>
    </lineage>
</organism>
<evidence type="ECO:0000313" key="16">
    <source>
        <dbReference type="Proteomes" id="UP000380867"/>
    </source>
</evidence>
<dbReference type="AlphaFoldDB" id="A0A5M4FCC5"/>
<comment type="similarity">
    <text evidence="1">Belongs to the four-carbon acid sugar kinase family.</text>
</comment>
<keyword evidence="3" id="KW-0547">Nucleotide-binding</keyword>